<dbReference type="Proteomes" id="UP001168883">
    <property type="component" value="Unassembled WGS sequence"/>
</dbReference>
<gene>
    <name evidence="1" type="ORF">Q3C12_07560</name>
</gene>
<keyword evidence="2" id="KW-1185">Reference proteome</keyword>
<reference evidence="1" key="1">
    <citation type="submission" date="2023-07" db="EMBL/GenBank/DDBJ databases">
        <authorList>
            <person name="Aktuganov G."/>
            <person name="Boyko T."/>
            <person name="Delegan Y."/>
            <person name="Galimzianova N."/>
            <person name="Gilvanova E."/>
            <person name="Korobov V."/>
            <person name="Kuzmina L."/>
            <person name="Melentiev A."/>
            <person name="Milman P."/>
            <person name="Ryabova A."/>
            <person name="Stupak E."/>
            <person name="Yasakov T."/>
            <person name="Zharikova N."/>
            <person name="Zhurenko E."/>
        </authorList>
    </citation>
    <scope>NUCLEOTIDE SEQUENCE</scope>
    <source>
        <strain evidence="1">IB-739</strain>
    </source>
</reference>
<sequence>MRDKLMASIVLYGFIDAQEKDIWDWYQYSLRLNEGLGYASTHLGIIGNSFKSGKLTTTKRTEAKLKKALENGESIETVSIYSLPEGFTQAAFDFNTFFSMNRSLNQFIIVSVSSVDFSKFDKRDMIRDLGRFITCRKVEVFELSILESPLIYASKINQESDFKSLKKIDKYDL</sequence>
<dbReference type="RefSeq" id="WP_302877887.1">
    <property type="nucleotide sequence ID" value="NZ_JAUMKJ010000007.1"/>
</dbReference>
<evidence type="ECO:0000313" key="1">
    <source>
        <dbReference type="EMBL" id="MDO3676857.1"/>
    </source>
</evidence>
<dbReference type="EMBL" id="JAUMKJ010000007">
    <property type="protein sequence ID" value="MDO3676857.1"/>
    <property type="molecule type" value="Genomic_DNA"/>
</dbReference>
<evidence type="ECO:0000313" key="2">
    <source>
        <dbReference type="Proteomes" id="UP001168883"/>
    </source>
</evidence>
<comment type="caution">
    <text evidence="1">The sequence shown here is derived from an EMBL/GenBank/DDBJ whole genome shotgun (WGS) entry which is preliminary data.</text>
</comment>
<organism evidence="1 2">
    <name type="scientific">Paenibacillus ehimensis</name>
    <dbReference type="NCBI Taxonomy" id="79264"/>
    <lineage>
        <taxon>Bacteria</taxon>
        <taxon>Bacillati</taxon>
        <taxon>Bacillota</taxon>
        <taxon>Bacilli</taxon>
        <taxon>Bacillales</taxon>
        <taxon>Paenibacillaceae</taxon>
        <taxon>Paenibacillus</taxon>
    </lineage>
</organism>
<proteinExistence type="predicted"/>
<protein>
    <submittedName>
        <fullName evidence="1">Uncharacterized protein</fullName>
    </submittedName>
</protein>
<accession>A0ABT8V5Z5</accession>
<name>A0ABT8V5Z5_9BACL</name>